<dbReference type="SUPFAM" id="SSF51998">
    <property type="entry name" value="PFL-like glycyl radical enzymes"/>
    <property type="match status" value="1"/>
</dbReference>
<reference evidence="6 7" key="1">
    <citation type="submission" date="2018-01" db="EMBL/GenBank/DDBJ databases">
        <title>Metagenomic assembled genomes from two thermal pools in the Uzon Caldera, Kamchatka, Russia.</title>
        <authorList>
            <person name="Wilkins L."/>
            <person name="Ettinger C."/>
        </authorList>
    </citation>
    <scope>NUCLEOTIDE SEQUENCE [LARGE SCALE GENOMIC DNA]</scope>
    <source>
        <strain evidence="6">ARK-04</strain>
    </source>
</reference>
<evidence type="ECO:0000256" key="3">
    <source>
        <dbReference type="ARBA" id="ARBA00023002"/>
    </source>
</evidence>
<dbReference type="EMBL" id="PNJD01000145">
    <property type="protein sequence ID" value="PMP97668.1"/>
    <property type="molecule type" value="Genomic_DNA"/>
</dbReference>
<name>A0A2N7QFJ7_9BACT</name>
<dbReference type="PANTHER" id="PTHR43371">
    <property type="entry name" value="VITAMIN B12-DEPENDENT RIBONUCLEOTIDE REDUCTASE"/>
    <property type="match status" value="1"/>
</dbReference>
<comment type="cofactor">
    <cofactor evidence="1">
        <name>adenosylcob(III)alamin</name>
        <dbReference type="ChEBI" id="CHEBI:18408"/>
    </cofactor>
</comment>
<dbReference type="PANTHER" id="PTHR43371:SF1">
    <property type="entry name" value="RIBONUCLEOSIDE-DIPHOSPHATE REDUCTASE"/>
    <property type="match status" value="1"/>
</dbReference>
<protein>
    <recommendedName>
        <fullName evidence="5">Ribonucleotide reductase large subunit C-terminal domain-containing protein</fullName>
    </recommendedName>
</protein>
<evidence type="ECO:0000259" key="5">
    <source>
        <dbReference type="Pfam" id="PF02867"/>
    </source>
</evidence>
<dbReference type="InterPro" id="IPR000788">
    <property type="entry name" value="RNR_lg_C"/>
</dbReference>
<organism evidence="6 7">
    <name type="scientific">Thermodesulfobacterium geofontis</name>
    <dbReference type="NCBI Taxonomy" id="1295609"/>
    <lineage>
        <taxon>Bacteria</taxon>
        <taxon>Pseudomonadati</taxon>
        <taxon>Thermodesulfobacteriota</taxon>
        <taxon>Thermodesulfobacteria</taxon>
        <taxon>Thermodesulfobacteriales</taxon>
        <taxon>Thermodesulfobacteriaceae</taxon>
        <taxon>Thermodesulfobacterium</taxon>
    </lineage>
</organism>
<evidence type="ECO:0000256" key="2">
    <source>
        <dbReference type="ARBA" id="ARBA00022628"/>
    </source>
</evidence>
<keyword evidence="4" id="KW-0170">Cobalt</keyword>
<proteinExistence type="predicted"/>
<keyword evidence="3" id="KW-0560">Oxidoreductase</keyword>
<evidence type="ECO:0000256" key="1">
    <source>
        <dbReference type="ARBA" id="ARBA00001922"/>
    </source>
</evidence>
<evidence type="ECO:0000256" key="4">
    <source>
        <dbReference type="ARBA" id="ARBA00023285"/>
    </source>
</evidence>
<gene>
    <name evidence="6" type="ORF">C0169_02385</name>
</gene>
<comment type="caution">
    <text evidence="6">The sequence shown here is derived from an EMBL/GenBank/DDBJ whole genome shotgun (WGS) entry which is preliminary data.</text>
</comment>
<keyword evidence="2" id="KW-0846">Cobalamin</keyword>
<feature type="non-terminal residue" evidence="6">
    <location>
        <position position="343"/>
    </location>
</feature>
<dbReference type="AlphaFoldDB" id="A0A2N7QFJ7"/>
<feature type="domain" description="Ribonucleotide reductase large subunit C-terminal" evidence="5">
    <location>
        <begin position="92"/>
        <end position="228"/>
    </location>
</feature>
<feature type="domain" description="Ribonucleotide reductase large subunit C-terminal" evidence="5">
    <location>
        <begin position="230"/>
        <end position="321"/>
    </location>
</feature>
<dbReference type="GO" id="GO:0031419">
    <property type="term" value="F:cobalamin binding"/>
    <property type="evidence" value="ECO:0007669"/>
    <property type="project" value="UniProtKB-KW"/>
</dbReference>
<evidence type="ECO:0000313" key="7">
    <source>
        <dbReference type="Proteomes" id="UP000235619"/>
    </source>
</evidence>
<dbReference type="Pfam" id="PF02867">
    <property type="entry name" value="Ribonuc_red_lgC"/>
    <property type="match status" value="2"/>
</dbReference>
<accession>A0A2N7QFJ7</accession>
<dbReference type="InterPro" id="IPR050862">
    <property type="entry name" value="RdRp_reductase_class-2"/>
</dbReference>
<evidence type="ECO:0000313" key="6">
    <source>
        <dbReference type="EMBL" id="PMP97668.1"/>
    </source>
</evidence>
<dbReference type="Gene3D" id="3.20.70.20">
    <property type="match status" value="2"/>
</dbReference>
<dbReference type="Proteomes" id="UP000235619">
    <property type="component" value="Unassembled WGS sequence"/>
</dbReference>
<dbReference type="GO" id="GO:0004748">
    <property type="term" value="F:ribonucleoside-diphosphate reductase activity, thioredoxin disulfide as acceptor"/>
    <property type="evidence" value="ECO:0007669"/>
    <property type="project" value="TreeGrafter"/>
</dbReference>
<sequence length="343" mass="39214">MNEKLKNWEEFEKYLVTTRYSVRNLEDGTPIEKNWNDITTRIEKALRANPGILDLQTLDKIIDAIKNRYIIPASPFLMTFGNPYTQRKGYFSCYPLGYVGDSMREIYDTCDLMMQIYIRGGGVGIDISKLRPKNSPVDQKQGISSGPVGFLQLFDAVTATTNQGGRRRGALLVQMHWKHPDIIKFIKAKALVPYLSKVIYQFPEEDRIDVPLQNMNISVVVDDEFWEKGQELFDLIAENAWKSGDPGLLFLNNMRKFSPFNPKEYGDEHDPAFSNPCGEYLAPAFTACNLITINIAKIAKESLINEKEFDFERFYKTVAYYAQLASLLGSYLVELDEGYPTEV</sequence>